<dbReference type="Proteomes" id="UP000659904">
    <property type="component" value="Unassembled WGS sequence"/>
</dbReference>
<keyword evidence="4" id="KW-1185">Reference proteome</keyword>
<comment type="caution">
    <text evidence="3">The sequence shown here is derived from an EMBL/GenBank/DDBJ whole genome shotgun (WGS) entry which is preliminary data.</text>
</comment>
<accession>A0A8J3KDV8</accession>
<protein>
    <submittedName>
        <fullName evidence="3">Uncharacterized protein</fullName>
    </submittedName>
</protein>
<keyword evidence="2" id="KW-0812">Transmembrane</keyword>
<organism evidence="3 4">
    <name type="scientific">Catellatospora citrea</name>
    <dbReference type="NCBI Taxonomy" id="53366"/>
    <lineage>
        <taxon>Bacteria</taxon>
        <taxon>Bacillati</taxon>
        <taxon>Actinomycetota</taxon>
        <taxon>Actinomycetes</taxon>
        <taxon>Micromonosporales</taxon>
        <taxon>Micromonosporaceae</taxon>
        <taxon>Catellatospora</taxon>
    </lineage>
</organism>
<evidence type="ECO:0000256" key="1">
    <source>
        <dbReference type="SAM" id="MobiDB-lite"/>
    </source>
</evidence>
<evidence type="ECO:0000313" key="4">
    <source>
        <dbReference type="Proteomes" id="UP000659904"/>
    </source>
</evidence>
<feature type="transmembrane region" description="Helical" evidence="2">
    <location>
        <begin position="37"/>
        <end position="57"/>
    </location>
</feature>
<evidence type="ECO:0000256" key="2">
    <source>
        <dbReference type="SAM" id="Phobius"/>
    </source>
</evidence>
<gene>
    <name evidence="3" type="ORF">Cci01nite_29910</name>
</gene>
<dbReference type="EMBL" id="BONH01000011">
    <property type="protein sequence ID" value="GIF97897.1"/>
    <property type="molecule type" value="Genomic_DNA"/>
</dbReference>
<feature type="region of interest" description="Disordered" evidence="1">
    <location>
        <begin position="63"/>
        <end position="83"/>
    </location>
</feature>
<proteinExistence type="predicted"/>
<keyword evidence="2" id="KW-1133">Transmembrane helix</keyword>
<dbReference type="RefSeq" id="WP_120318719.1">
    <property type="nucleotide sequence ID" value="NZ_BONH01000011.1"/>
</dbReference>
<name>A0A8J3KDV8_9ACTN</name>
<dbReference type="AlphaFoldDB" id="A0A8J3KDV8"/>
<sequence length="228" mass="24150">MNLQEMLKTAVADPPPPDIDLDDLTRRVRRRQVSTRWAVGVGGLGLAVTVAVAAVGLTPLDDGVRHRPEAGASQLVPRPPASADPRQELLAARLTAQLRGLGPEYGVPAGTAFTVERGEWGAATDGYWYAARWISDGVQLAIIVRRALIPLEDGCAKNGPDMSCERTEGTDGSVNYVLTEDAGGKPTRQAEHYRPDDTAVMVTATGGTAFTTPQLLTVAQLPGWSLAG</sequence>
<keyword evidence="2" id="KW-0472">Membrane</keyword>
<evidence type="ECO:0000313" key="3">
    <source>
        <dbReference type="EMBL" id="GIF97897.1"/>
    </source>
</evidence>
<reference evidence="3 4" key="1">
    <citation type="submission" date="2021-01" db="EMBL/GenBank/DDBJ databases">
        <title>Whole genome shotgun sequence of Catellatospora citrea NBRC 14495.</title>
        <authorList>
            <person name="Komaki H."/>
            <person name="Tamura T."/>
        </authorList>
    </citation>
    <scope>NUCLEOTIDE SEQUENCE [LARGE SCALE GENOMIC DNA]</scope>
    <source>
        <strain evidence="3 4">NBRC 14495</strain>
    </source>
</reference>